<dbReference type="GO" id="GO:0046872">
    <property type="term" value="F:metal ion binding"/>
    <property type="evidence" value="ECO:0007669"/>
    <property type="project" value="UniProtKB-KW"/>
</dbReference>
<evidence type="ECO:0000256" key="3">
    <source>
        <dbReference type="ARBA" id="ARBA00022801"/>
    </source>
</evidence>
<evidence type="ECO:0000313" key="10">
    <source>
        <dbReference type="EMBL" id="AGI69703.1"/>
    </source>
</evidence>
<comment type="similarity">
    <text evidence="1 5">Belongs to the metallo-dependent hydrolases superfamily. NagA family.</text>
</comment>
<reference evidence="10 11" key="1">
    <citation type="journal article" date="2013" name="PLoS ONE">
        <title>Poles Apart: Arctic and Antarctic Octadecabacter strains Share High Genome Plasticity and a New Type of Xanthorhodopsin.</title>
        <authorList>
            <person name="Vollmers J."/>
            <person name="Voget S."/>
            <person name="Dietrich S."/>
            <person name="Gollnow K."/>
            <person name="Smits M."/>
            <person name="Meyer K."/>
            <person name="Brinkhoff T."/>
            <person name="Simon M."/>
            <person name="Daniel R."/>
        </authorList>
    </citation>
    <scope>NUCLEOTIDE SEQUENCE [LARGE SCALE GENOMIC DNA]</scope>
    <source>
        <strain evidence="10 11">307</strain>
    </source>
</reference>
<keyword evidence="4 5" id="KW-0119">Carbohydrate metabolism</keyword>
<sequence>MTSQWVFPDRVFDGATLRDSMAMQYQHGRIVGLRSVGAVPLDAQKVQIAGTVSPGFVDLQVNGGGGVLLNDNPTLDGMRAIIQAHRQFGTVAVMPTVITDTHDVMAAAADAAIKANGELGFVGLHIEGPHISQTRRGTHGAQFIRPLDGSTIAVVAKLARAGISTMITVAPEAATSAQIAELAGLGAVVSLGHTDATSQQVTAAFAAGATCATHLFNAMSQMLNRSPGTVGAVINSQAYAGIICDGRHVADEMVGLAIRARPVSGRMFLVSDAMPTVGGPDAFELYGDTIMLKDGQLVNSEGSLAGAHITMAQSVQRLVSVVGVERETALQMAITVPAHVIKQPALADVLGRSIDDLLVLGEDCTVIATLGDLLSASDDVIANKAP</sequence>
<dbReference type="EMBL" id="CP003740">
    <property type="protein sequence ID" value="AGI69703.1"/>
    <property type="molecule type" value="Genomic_DNA"/>
</dbReference>
<protein>
    <submittedName>
        <fullName evidence="10">N-acetylglucosamine-6-phosphate deacetylase NagA</fullName>
        <ecNumber evidence="10">3.5.1.25</ecNumber>
    </submittedName>
</protein>
<dbReference type="GO" id="GO:0006046">
    <property type="term" value="P:N-acetylglucosamine catabolic process"/>
    <property type="evidence" value="ECO:0007669"/>
    <property type="project" value="TreeGrafter"/>
</dbReference>
<dbReference type="GO" id="GO:0008448">
    <property type="term" value="F:N-acetylglucosamine-6-phosphate deacetylase activity"/>
    <property type="evidence" value="ECO:0007669"/>
    <property type="project" value="UniProtKB-EC"/>
</dbReference>
<dbReference type="Pfam" id="PF01979">
    <property type="entry name" value="Amidohydro_1"/>
    <property type="match status" value="1"/>
</dbReference>
<dbReference type="InterPro" id="IPR011059">
    <property type="entry name" value="Metal-dep_hydrolase_composite"/>
</dbReference>
<accession>M9RD67</accession>
<evidence type="ECO:0000256" key="6">
    <source>
        <dbReference type="PIRSR" id="PIRSR038994-1"/>
    </source>
</evidence>
<feature type="binding site" evidence="8">
    <location>
        <position position="193"/>
    </location>
    <ligand>
        <name>Zn(2+)</name>
        <dbReference type="ChEBI" id="CHEBI:29105"/>
    </ligand>
</feature>
<feature type="binding site" evidence="7">
    <location>
        <begin position="217"/>
        <end position="218"/>
    </location>
    <ligand>
        <name>substrate</name>
    </ligand>
</feature>
<feature type="binding site" evidence="7">
    <location>
        <position position="225"/>
    </location>
    <ligand>
        <name>substrate</name>
    </ligand>
</feature>
<gene>
    <name evidence="10" type="primary">nagA</name>
    <name evidence="10" type="ORF">OAN307_c43230</name>
</gene>
<proteinExistence type="inferred from homology"/>
<evidence type="ECO:0000313" key="11">
    <source>
        <dbReference type="Proteomes" id="UP000005307"/>
    </source>
</evidence>
<dbReference type="AlphaFoldDB" id="M9RD67"/>
<dbReference type="HOGENOM" id="CLU_032482_2_2_5"/>
<feature type="binding site" evidence="7">
    <location>
        <position position="248"/>
    </location>
    <ligand>
        <name>substrate</name>
    </ligand>
</feature>
<feature type="binding site" evidence="8">
    <location>
        <position position="214"/>
    </location>
    <ligand>
        <name>Zn(2+)</name>
        <dbReference type="ChEBI" id="CHEBI:29105"/>
    </ligand>
</feature>
<name>M9RD67_9RHOB</name>
<organism evidence="10 11">
    <name type="scientific">Octadecabacter antarcticus 307</name>
    <dbReference type="NCBI Taxonomy" id="391626"/>
    <lineage>
        <taxon>Bacteria</taxon>
        <taxon>Pseudomonadati</taxon>
        <taxon>Pseudomonadota</taxon>
        <taxon>Alphaproteobacteria</taxon>
        <taxon>Rhodobacterales</taxon>
        <taxon>Roseobacteraceae</taxon>
        <taxon>Octadecabacter</taxon>
    </lineage>
</organism>
<dbReference type="Proteomes" id="UP000005307">
    <property type="component" value="Chromosome"/>
</dbReference>
<dbReference type="eggNOG" id="COG1820">
    <property type="taxonomic scope" value="Bacteria"/>
</dbReference>
<evidence type="ECO:0000256" key="4">
    <source>
        <dbReference type="ARBA" id="ARBA00023277"/>
    </source>
</evidence>
<dbReference type="SUPFAM" id="SSF51556">
    <property type="entry name" value="Metallo-dependent hydrolases"/>
    <property type="match status" value="1"/>
</dbReference>
<keyword evidence="2 8" id="KW-0479">Metal-binding</keyword>
<dbReference type="Gene3D" id="3.20.20.140">
    <property type="entry name" value="Metal-dependent hydrolases"/>
    <property type="match status" value="1"/>
</dbReference>
<evidence type="ECO:0000256" key="2">
    <source>
        <dbReference type="ARBA" id="ARBA00022723"/>
    </source>
</evidence>
<dbReference type="RefSeq" id="WP_015501623.1">
    <property type="nucleotide sequence ID" value="NC_020911.1"/>
</dbReference>
<evidence type="ECO:0000259" key="9">
    <source>
        <dbReference type="Pfam" id="PF01979"/>
    </source>
</evidence>
<dbReference type="InterPro" id="IPR032466">
    <property type="entry name" value="Metal_Hydrolase"/>
</dbReference>
<dbReference type="Gene3D" id="2.30.40.10">
    <property type="entry name" value="Urease, subunit C, domain 1"/>
    <property type="match status" value="1"/>
</dbReference>
<feature type="binding site" evidence="8">
    <location>
        <position position="127"/>
    </location>
    <ligand>
        <name>Zn(2+)</name>
        <dbReference type="ChEBI" id="CHEBI:29105"/>
    </ligand>
</feature>
<dbReference type="PANTHER" id="PTHR11113:SF14">
    <property type="entry name" value="N-ACETYLGLUCOSAMINE-6-PHOSPHATE DEACETYLASE"/>
    <property type="match status" value="1"/>
</dbReference>
<keyword evidence="11" id="KW-1185">Reference proteome</keyword>
<feature type="binding site" evidence="7">
    <location>
        <begin position="304"/>
        <end position="306"/>
    </location>
    <ligand>
        <name>substrate</name>
    </ligand>
</feature>
<dbReference type="InterPro" id="IPR003764">
    <property type="entry name" value="GlcNAc_6-P_deAcase"/>
</dbReference>
<feature type="binding site" evidence="7">
    <location>
        <position position="138"/>
    </location>
    <ligand>
        <name>substrate</name>
    </ligand>
</feature>
<dbReference type="EC" id="3.5.1.25" evidence="10"/>
<feature type="active site" description="Proton donor/acceptor" evidence="6">
    <location>
        <position position="272"/>
    </location>
</feature>
<dbReference type="KEGG" id="oat:OAN307_c43230"/>
<evidence type="ECO:0000256" key="1">
    <source>
        <dbReference type="ARBA" id="ARBA00010716"/>
    </source>
</evidence>
<evidence type="ECO:0000256" key="7">
    <source>
        <dbReference type="PIRSR" id="PIRSR038994-2"/>
    </source>
</evidence>
<feature type="domain" description="Amidohydrolase-related" evidence="9">
    <location>
        <begin position="51"/>
        <end position="228"/>
    </location>
</feature>
<dbReference type="STRING" id="391626.OAN307_c43230"/>
<dbReference type="PANTHER" id="PTHR11113">
    <property type="entry name" value="N-ACETYLGLUCOSAMINE-6-PHOSPHATE DEACETYLASE"/>
    <property type="match status" value="1"/>
</dbReference>
<evidence type="ECO:0000256" key="5">
    <source>
        <dbReference type="PIRNR" id="PIRNR038994"/>
    </source>
</evidence>
<dbReference type="OrthoDB" id="9776488at2"/>
<evidence type="ECO:0000256" key="8">
    <source>
        <dbReference type="PIRSR" id="PIRSR038994-3"/>
    </source>
</evidence>
<dbReference type="PIRSF" id="PIRSF038994">
    <property type="entry name" value="NagA"/>
    <property type="match status" value="1"/>
</dbReference>
<comment type="cofactor">
    <cofactor evidence="8">
        <name>a divalent metal cation</name>
        <dbReference type="ChEBI" id="CHEBI:60240"/>
    </cofactor>
    <text evidence="8">Binds 1 divalent metal cation per subunit.</text>
</comment>
<keyword evidence="3 5" id="KW-0378">Hydrolase</keyword>
<dbReference type="InterPro" id="IPR006680">
    <property type="entry name" value="Amidohydro-rel"/>
</dbReference>